<evidence type="ECO:0000313" key="1">
    <source>
        <dbReference type="EMBL" id="AUW97156.1"/>
    </source>
</evidence>
<dbReference type="AlphaFoldDB" id="A0A2L0D5Q3"/>
<accession>A0A2L0D5Q3</accession>
<reference evidence="1 2" key="1">
    <citation type="submission" date="2017-12" db="EMBL/GenBank/DDBJ databases">
        <authorList>
            <person name="Hurst M.R.H."/>
        </authorList>
    </citation>
    <scope>NUCLEOTIDE SEQUENCE [LARGE SCALE GENOMIC DNA]</scope>
    <source>
        <strain evidence="1 2">TH11417</strain>
    </source>
</reference>
<proteinExistence type="predicted"/>
<reference evidence="1 2" key="2">
    <citation type="submission" date="2018-02" db="EMBL/GenBank/DDBJ databases">
        <title>Whole genome sequencing analysis of Streptococcus pluranimalium isolated from cattle infected mastitis in China.</title>
        <authorList>
            <person name="Zhang J.-R."/>
            <person name="Hu G.-Z."/>
        </authorList>
    </citation>
    <scope>NUCLEOTIDE SEQUENCE [LARGE SCALE GENOMIC DNA]</scope>
    <source>
        <strain evidence="1 2">TH11417</strain>
    </source>
</reference>
<dbReference type="Proteomes" id="UP000238956">
    <property type="component" value="Chromosome"/>
</dbReference>
<dbReference type="EMBL" id="CP025536">
    <property type="protein sequence ID" value="AUW97156.1"/>
    <property type="molecule type" value="Genomic_DNA"/>
</dbReference>
<dbReference type="OrthoDB" id="2224915at2"/>
<dbReference type="GeneID" id="98393962"/>
<organism evidence="1 2">
    <name type="scientific">Streptococcus pluranimalium</name>
    <dbReference type="NCBI Taxonomy" id="82348"/>
    <lineage>
        <taxon>Bacteria</taxon>
        <taxon>Bacillati</taxon>
        <taxon>Bacillota</taxon>
        <taxon>Bacilli</taxon>
        <taxon>Lactobacillales</taxon>
        <taxon>Streptococcaceae</taxon>
        <taxon>Streptococcus</taxon>
    </lineage>
</organism>
<sequence length="82" mass="9629">MEQKYYLVLAEISIFQTVWLIPRKDGSIGWTDEIKQAKPFLSYEEAKNKTEAHMQSVFEFIASYKIIEFSKEELDDFLIATS</sequence>
<dbReference type="KEGG" id="splr:C0J00_08595"/>
<name>A0A2L0D5Q3_9STRE</name>
<gene>
    <name evidence="1" type="ORF">C0J00_08595</name>
</gene>
<protein>
    <submittedName>
        <fullName evidence="1">Uncharacterized protein</fullName>
    </submittedName>
</protein>
<keyword evidence="2" id="KW-1185">Reference proteome</keyword>
<dbReference type="RefSeq" id="WP_104968471.1">
    <property type="nucleotide sequence ID" value="NZ_CP025536.1"/>
</dbReference>
<evidence type="ECO:0000313" key="2">
    <source>
        <dbReference type="Proteomes" id="UP000238956"/>
    </source>
</evidence>